<proteinExistence type="predicted"/>
<sequence length="57" mass="6445">MDSASLILRARAYASAVPGYAKRGDLRRLERLADRLEKILIEQRRLSRCSGLTRALS</sequence>
<accession>B7J8S0</accession>
<organism evidence="1 2">
    <name type="scientific">Acidithiobacillus ferrooxidans (strain ATCC 23270 / DSM 14882 / CIP 104768 / NCIMB 8455)</name>
    <name type="common">Ferrobacillus ferrooxidans (strain ATCC 23270)</name>
    <dbReference type="NCBI Taxonomy" id="243159"/>
    <lineage>
        <taxon>Bacteria</taxon>
        <taxon>Pseudomonadati</taxon>
        <taxon>Pseudomonadota</taxon>
        <taxon>Acidithiobacillia</taxon>
        <taxon>Acidithiobacillales</taxon>
        <taxon>Acidithiobacillaceae</taxon>
        <taxon>Acidithiobacillus</taxon>
    </lineage>
</organism>
<name>B7J8S0_ACIF2</name>
<protein>
    <submittedName>
        <fullName evidence="1">Uncharacterized protein</fullName>
    </submittedName>
</protein>
<reference evidence="1 2" key="1">
    <citation type="journal article" date="2008" name="BMC Genomics">
        <title>Acidithiobacillus ferrooxidans metabolism: from genome sequence to industrial applications.</title>
        <authorList>
            <person name="Valdes J."/>
            <person name="Pedroso I."/>
            <person name="Quatrini R."/>
            <person name="Dodson R.J."/>
            <person name="Tettelin H."/>
            <person name="Blake R.II."/>
            <person name="Eisen J.A."/>
            <person name="Holmes D.S."/>
        </authorList>
    </citation>
    <scope>NUCLEOTIDE SEQUENCE [LARGE SCALE GENOMIC DNA]</scope>
    <source>
        <strain evidence="2">ATCC 23270 / DSM 14882 / CIP 104768 / NCIMB 8455</strain>
    </source>
</reference>
<gene>
    <name evidence="1" type="ordered locus">AFE_1238</name>
</gene>
<dbReference type="PaxDb" id="243159-AFE_1238"/>
<dbReference type="Proteomes" id="UP000001362">
    <property type="component" value="Chromosome"/>
</dbReference>
<dbReference type="KEGG" id="afr:AFE_1238"/>
<dbReference type="EMBL" id="CP001219">
    <property type="protein sequence ID" value="ACK80213.1"/>
    <property type="molecule type" value="Genomic_DNA"/>
</dbReference>
<keyword evidence="2" id="KW-1185">Reference proteome</keyword>
<dbReference type="AlphaFoldDB" id="B7J8S0"/>
<dbReference type="STRING" id="243159.AFE_1238"/>
<dbReference type="HOGENOM" id="CLU_2986021_0_0_6"/>
<evidence type="ECO:0000313" key="1">
    <source>
        <dbReference type="EMBL" id="ACK80213.1"/>
    </source>
</evidence>
<evidence type="ECO:0000313" key="2">
    <source>
        <dbReference type="Proteomes" id="UP000001362"/>
    </source>
</evidence>